<organism evidence="2 3">
    <name type="scientific">Aciditerrimonas ferrireducens</name>
    <dbReference type="NCBI Taxonomy" id="667306"/>
    <lineage>
        <taxon>Bacteria</taxon>
        <taxon>Bacillati</taxon>
        <taxon>Actinomycetota</taxon>
        <taxon>Acidimicrobiia</taxon>
        <taxon>Acidimicrobiales</taxon>
        <taxon>Acidimicrobiaceae</taxon>
        <taxon>Aciditerrimonas</taxon>
    </lineage>
</organism>
<proteinExistence type="predicted"/>
<feature type="region of interest" description="Disordered" evidence="1">
    <location>
        <begin position="163"/>
        <end position="182"/>
    </location>
</feature>
<sequence>MKGRWDQGIPPRNFTWVIRDRLAVSERPGGFAATHRRVRRQEEIIWLKVQGFQRVVSLLASPHNLAAYQEQGLPFAHLPLPAHGDSQGVLADLYRDLTGWLEAGERILVHQDELGDRLLGAMAGFLLWSGRLPGGPEAIAVMERLCGRQMGPNGRELVAEAEALTRSQPAQAVGSGGEGQER</sequence>
<dbReference type="Gene3D" id="3.90.190.10">
    <property type="entry name" value="Protein tyrosine phosphatase superfamily"/>
    <property type="match status" value="1"/>
</dbReference>
<evidence type="ECO:0000313" key="2">
    <source>
        <dbReference type="EMBL" id="MFC0082579.1"/>
    </source>
</evidence>
<comment type="caution">
    <text evidence="2">The sequence shown here is derived from an EMBL/GenBank/DDBJ whole genome shotgun (WGS) entry which is preliminary data.</text>
</comment>
<reference evidence="2 3" key="1">
    <citation type="submission" date="2024-09" db="EMBL/GenBank/DDBJ databases">
        <authorList>
            <person name="Sun Q."/>
            <person name="Mori K."/>
        </authorList>
    </citation>
    <scope>NUCLEOTIDE SEQUENCE [LARGE SCALE GENOMIC DNA]</scope>
    <source>
        <strain evidence="2 3">JCM 15389</strain>
    </source>
</reference>
<dbReference type="EMBL" id="JBHLYQ010000117">
    <property type="protein sequence ID" value="MFC0082579.1"/>
    <property type="molecule type" value="Genomic_DNA"/>
</dbReference>
<evidence type="ECO:0000313" key="3">
    <source>
        <dbReference type="Proteomes" id="UP001589788"/>
    </source>
</evidence>
<keyword evidence="3" id="KW-1185">Reference proteome</keyword>
<evidence type="ECO:0000256" key="1">
    <source>
        <dbReference type="SAM" id="MobiDB-lite"/>
    </source>
</evidence>
<name>A0ABV6C4F6_9ACTN</name>
<dbReference type="Proteomes" id="UP001589788">
    <property type="component" value="Unassembled WGS sequence"/>
</dbReference>
<protein>
    <submittedName>
        <fullName evidence="2">Uncharacterized protein</fullName>
    </submittedName>
</protein>
<dbReference type="InterPro" id="IPR029021">
    <property type="entry name" value="Prot-tyrosine_phosphatase-like"/>
</dbReference>
<gene>
    <name evidence="2" type="ORF">ACFFRE_10595</name>
</gene>
<accession>A0ABV6C4F6</accession>
<dbReference type="RefSeq" id="WP_377790186.1">
    <property type="nucleotide sequence ID" value="NZ_JBHLYQ010000117.1"/>
</dbReference>